<dbReference type="AlphaFoldDB" id="A0A6M5YTI2"/>
<dbReference type="EMBL" id="CP053452">
    <property type="protein sequence ID" value="QJW96690.1"/>
    <property type="molecule type" value="Genomic_DNA"/>
</dbReference>
<dbReference type="KEGG" id="ftj:FTUN_4249"/>
<name>A0A6M5YTI2_9BACT</name>
<sequence length="48" mass="5427">MRIAELKRIEADCKRRLEELGQGALTPRPQIPNVRPDAPALPPKPIRD</sequence>
<accession>A0A6M5YTI2</accession>
<evidence type="ECO:0000256" key="1">
    <source>
        <dbReference type="SAM" id="MobiDB-lite"/>
    </source>
</evidence>
<gene>
    <name evidence="2" type="ORF">FTUN_4249</name>
</gene>
<feature type="region of interest" description="Disordered" evidence="1">
    <location>
        <begin position="20"/>
        <end position="48"/>
    </location>
</feature>
<keyword evidence="3" id="KW-1185">Reference proteome</keyword>
<evidence type="ECO:0000313" key="2">
    <source>
        <dbReference type="EMBL" id="QJW96690.1"/>
    </source>
</evidence>
<reference evidence="3" key="1">
    <citation type="submission" date="2020-05" db="EMBL/GenBank/DDBJ databases">
        <title>Frigoriglobus tundricola gen. nov., sp. nov., a psychrotolerant cellulolytic planctomycete of the family Gemmataceae with two divergent copies of 16S rRNA gene.</title>
        <authorList>
            <person name="Kulichevskaya I.S."/>
            <person name="Ivanova A.A."/>
            <person name="Naumoff D.G."/>
            <person name="Beletsky A.V."/>
            <person name="Rijpstra W.I.C."/>
            <person name="Sinninghe Damste J.S."/>
            <person name="Mardanov A.V."/>
            <person name="Ravin N.V."/>
            <person name="Dedysh S.N."/>
        </authorList>
    </citation>
    <scope>NUCLEOTIDE SEQUENCE [LARGE SCALE GENOMIC DNA]</scope>
    <source>
        <strain evidence="3">PL17</strain>
    </source>
</reference>
<evidence type="ECO:0000313" key="3">
    <source>
        <dbReference type="Proteomes" id="UP000503447"/>
    </source>
</evidence>
<proteinExistence type="predicted"/>
<protein>
    <submittedName>
        <fullName evidence="2">Uncharacterized protein</fullName>
    </submittedName>
</protein>
<organism evidence="2 3">
    <name type="scientific">Frigoriglobus tundricola</name>
    <dbReference type="NCBI Taxonomy" id="2774151"/>
    <lineage>
        <taxon>Bacteria</taxon>
        <taxon>Pseudomonadati</taxon>
        <taxon>Planctomycetota</taxon>
        <taxon>Planctomycetia</taxon>
        <taxon>Gemmatales</taxon>
        <taxon>Gemmataceae</taxon>
        <taxon>Frigoriglobus</taxon>
    </lineage>
</organism>
<feature type="compositionally biased region" description="Pro residues" evidence="1">
    <location>
        <begin position="39"/>
        <end position="48"/>
    </location>
</feature>
<dbReference type="Proteomes" id="UP000503447">
    <property type="component" value="Chromosome"/>
</dbReference>